<dbReference type="GO" id="GO:0004252">
    <property type="term" value="F:serine-type endopeptidase activity"/>
    <property type="evidence" value="ECO:0007669"/>
    <property type="project" value="InterPro"/>
</dbReference>
<dbReference type="GO" id="GO:0006465">
    <property type="term" value="P:signal peptide processing"/>
    <property type="evidence" value="ECO:0007669"/>
    <property type="project" value="InterPro"/>
</dbReference>
<dbReference type="InterPro" id="IPR019533">
    <property type="entry name" value="Peptidase_S26"/>
</dbReference>
<evidence type="ECO:0000256" key="5">
    <source>
        <dbReference type="ARBA" id="ARBA00023136"/>
    </source>
</evidence>
<dbReference type="Pfam" id="PF10502">
    <property type="entry name" value="Peptidase_S26"/>
    <property type="match status" value="2"/>
</dbReference>
<keyword evidence="3" id="KW-0378">Hydrolase</keyword>
<name>A0A9W8YQ91_9PEZI</name>
<dbReference type="GO" id="GO:0042720">
    <property type="term" value="C:mitochondrial inner membrane peptidase complex"/>
    <property type="evidence" value="ECO:0007669"/>
    <property type="project" value="TreeGrafter"/>
</dbReference>
<dbReference type="PRINTS" id="PR00727">
    <property type="entry name" value="LEADERPTASE"/>
</dbReference>
<accession>A0A9W8YQ91</accession>
<dbReference type="OrthoDB" id="308440at2759"/>
<dbReference type="AlphaFoldDB" id="A0A9W8YQ91"/>
<dbReference type="Proteomes" id="UP001140453">
    <property type="component" value="Unassembled WGS sequence"/>
</dbReference>
<feature type="active site" evidence="7">
    <location>
        <position position="47"/>
    </location>
</feature>
<reference evidence="9" key="1">
    <citation type="submission" date="2022-10" db="EMBL/GenBank/DDBJ databases">
        <title>Tapping the CABI collections for fungal endophytes: first genome assemblies for Collariella, Neodidymelliopsis, Ascochyta clinopodiicola, Didymella pomorum, Didymosphaeria variabile, Neocosmospora piperis and Neocucurbitaria cava.</title>
        <authorList>
            <person name="Hill R."/>
        </authorList>
    </citation>
    <scope>NUCLEOTIDE SEQUENCE</scope>
    <source>
        <strain evidence="9">IMI 355082</strain>
    </source>
</reference>
<feature type="domain" description="Peptidase S26" evidence="8">
    <location>
        <begin position="27"/>
        <end position="102"/>
    </location>
</feature>
<evidence type="ECO:0000256" key="7">
    <source>
        <dbReference type="PIRSR" id="PIRSR600223-1"/>
    </source>
</evidence>
<dbReference type="EMBL" id="JAPEVB010000004">
    <property type="protein sequence ID" value="KAJ4389429.1"/>
    <property type="molecule type" value="Genomic_DNA"/>
</dbReference>
<keyword evidence="10" id="KW-1185">Reference proteome</keyword>
<keyword evidence="2" id="KW-0999">Mitochondrion inner membrane</keyword>
<feature type="domain" description="Peptidase S26" evidence="8">
    <location>
        <begin position="111"/>
        <end position="149"/>
    </location>
</feature>
<dbReference type="InterPro" id="IPR052064">
    <property type="entry name" value="Mito_IMP1_subunit"/>
</dbReference>
<dbReference type="InterPro" id="IPR000223">
    <property type="entry name" value="Pept_S26A_signal_pept_1"/>
</dbReference>
<dbReference type="Gene3D" id="2.10.109.10">
    <property type="entry name" value="Umud Fragment, subunit A"/>
    <property type="match status" value="1"/>
</dbReference>
<feature type="active site" evidence="7">
    <location>
        <position position="90"/>
    </location>
</feature>
<dbReference type="PANTHER" id="PTHR12383">
    <property type="entry name" value="PROTEASE FAMILY S26 MITOCHONDRIAL INNER MEMBRANE PROTEASE-RELATED"/>
    <property type="match status" value="1"/>
</dbReference>
<comment type="similarity">
    <text evidence="6">Belongs to the peptidase S26 family. IMP1 subfamily.</text>
</comment>
<dbReference type="InterPro" id="IPR036286">
    <property type="entry name" value="LexA/Signal_pep-like_sf"/>
</dbReference>
<dbReference type="SUPFAM" id="SSF51306">
    <property type="entry name" value="LexA/Signal peptidase"/>
    <property type="match status" value="1"/>
</dbReference>
<comment type="subcellular location">
    <subcellularLocation>
        <location evidence="1">Mitochondrion inner membrane</location>
    </subcellularLocation>
</comment>
<evidence type="ECO:0000256" key="4">
    <source>
        <dbReference type="ARBA" id="ARBA00023128"/>
    </source>
</evidence>
<evidence type="ECO:0000313" key="9">
    <source>
        <dbReference type="EMBL" id="KAJ4389429.1"/>
    </source>
</evidence>
<sequence>MNSLLARLRQTYLSRPVRVTIEFAKLLCAGHLFWSYFYSWGMTSGPSMLPGWEIWGEGAVTSHMYRYGRGVKVGDLVRFKVPISDAYAIKRVMGMPGDYVLVHTPDTGHEEMIQVPKGHCWVLGDNLYASRDSRIYGPLPMALVDGKVIYQTGSALWQWSRLKKIKNPFEE</sequence>
<evidence type="ECO:0000313" key="10">
    <source>
        <dbReference type="Proteomes" id="UP001140453"/>
    </source>
</evidence>
<gene>
    <name evidence="9" type="ORF">N0V93_006897</name>
</gene>
<evidence type="ECO:0000259" key="8">
    <source>
        <dbReference type="Pfam" id="PF10502"/>
    </source>
</evidence>
<evidence type="ECO:0000256" key="6">
    <source>
        <dbReference type="ARBA" id="ARBA00038445"/>
    </source>
</evidence>
<proteinExistence type="inferred from homology"/>
<dbReference type="PANTHER" id="PTHR12383:SF16">
    <property type="entry name" value="MITOCHONDRIAL INNER MEMBRANE PROTEASE SUBUNIT 1"/>
    <property type="match status" value="1"/>
</dbReference>
<keyword evidence="5" id="KW-0472">Membrane</keyword>
<dbReference type="CDD" id="cd06530">
    <property type="entry name" value="S26_SPase_I"/>
    <property type="match status" value="1"/>
</dbReference>
<dbReference type="GO" id="GO:0006627">
    <property type="term" value="P:protein processing involved in protein targeting to mitochondrion"/>
    <property type="evidence" value="ECO:0007669"/>
    <property type="project" value="TreeGrafter"/>
</dbReference>
<evidence type="ECO:0000256" key="3">
    <source>
        <dbReference type="ARBA" id="ARBA00022801"/>
    </source>
</evidence>
<comment type="caution">
    <text evidence="9">The sequence shown here is derived from an EMBL/GenBank/DDBJ whole genome shotgun (WGS) entry which is preliminary data.</text>
</comment>
<protein>
    <recommendedName>
        <fullName evidence="8">Peptidase S26 domain-containing protein</fullName>
    </recommendedName>
</protein>
<organism evidence="9 10">
    <name type="scientific">Gnomoniopsis smithogilvyi</name>
    <dbReference type="NCBI Taxonomy" id="1191159"/>
    <lineage>
        <taxon>Eukaryota</taxon>
        <taxon>Fungi</taxon>
        <taxon>Dikarya</taxon>
        <taxon>Ascomycota</taxon>
        <taxon>Pezizomycotina</taxon>
        <taxon>Sordariomycetes</taxon>
        <taxon>Sordariomycetidae</taxon>
        <taxon>Diaporthales</taxon>
        <taxon>Gnomoniaceae</taxon>
        <taxon>Gnomoniopsis</taxon>
    </lineage>
</organism>
<evidence type="ECO:0000256" key="2">
    <source>
        <dbReference type="ARBA" id="ARBA00022792"/>
    </source>
</evidence>
<keyword evidence="4" id="KW-0496">Mitochondrion</keyword>
<evidence type="ECO:0000256" key="1">
    <source>
        <dbReference type="ARBA" id="ARBA00004273"/>
    </source>
</evidence>